<sequence length="284" mass="32324">MLYVDKFLRLYRRPFGALSAVCCTLLALNVVLGMITSWWTVDTAIHPLEFMGSYLEGSKGVFELVNEVSAYPFDNQHRSFVPTVLNLLLLFPALSNFERIHGTVHTFFFLNVITVAFFVPYFSLCVVSPSDLHIGGVTYWMQILWAYFLAKESKLGAKIRFFNTQLRIPLAWCVPLLVLVLEYILLEKFDSLDTMICVIVGFLVAACEKLVKLLLPPSFIIAKVETLLLGEGKNKTSRLGIKYYKAANVKRDKKYKSLFAEPPLLPKTKKAKLKRVRRQPAQST</sequence>
<dbReference type="EMBL" id="HE978317">
    <property type="protein sequence ID" value="CCK69827.1"/>
    <property type="molecule type" value="Genomic_DNA"/>
</dbReference>
<proteinExistence type="predicted"/>
<dbReference type="OMA" id="TMICVIV"/>
<dbReference type="KEGG" id="kng:KNAG_0D00750"/>
<dbReference type="OrthoDB" id="10257275at2759"/>
<dbReference type="AlphaFoldDB" id="J7RXL1"/>
<gene>
    <name evidence="2" type="primary">KNAG0D00750</name>
    <name evidence="2" type="ordered locus">KNAG_0D00750</name>
</gene>
<protein>
    <recommendedName>
        <fullName evidence="4">Peptidase S54 rhomboid domain-containing protein</fullName>
    </recommendedName>
</protein>
<feature type="transmembrane region" description="Helical" evidence="1">
    <location>
        <begin position="15"/>
        <end position="41"/>
    </location>
</feature>
<dbReference type="STRING" id="1071383.J7RXL1"/>
<dbReference type="GeneID" id="34525516"/>
<reference evidence="2 3" key="1">
    <citation type="journal article" date="2011" name="Proc. Natl. Acad. Sci. U.S.A.">
        <title>Evolutionary erosion of yeast sex chromosomes by mating-type switching accidents.</title>
        <authorList>
            <person name="Gordon J.L."/>
            <person name="Armisen D."/>
            <person name="Proux-Wera E."/>
            <person name="Oheigeartaigh S.S."/>
            <person name="Byrne K.P."/>
            <person name="Wolfe K.H."/>
        </authorList>
    </citation>
    <scope>NUCLEOTIDE SEQUENCE [LARGE SCALE GENOMIC DNA]</scope>
    <source>
        <strain evidence="3">ATCC MYA-139 / BCRC 22969 / CBS 8797 / CCRC 22969 / KCTC 17520 / NBRC 10181 / NCYC 3082</strain>
    </source>
</reference>
<name>J7RXL1_HUIN7</name>
<evidence type="ECO:0000313" key="2">
    <source>
        <dbReference type="EMBL" id="CCK69827.1"/>
    </source>
</evidence>
<keyword evidence="1" id="KW-0812">Transmembrane</keyword>
<dbReference type="RefSeq" id="XP_022464073.1">
    <property type="nucleotide sequence ID" value="XM_022607482.1"/>
</dbReference>
<dbReference type="eggNOG" id="KOG2632">
    <property type="taxonomic scope" value="Eukaryota"/>
</dbReference>
<feature type="transmembrane region" description="Helical" evidence="1">
    <location>
        <begin position="104"/>
        <end position="124"/>
    </location>
</feature>
<evidence type="ECO:0000256" key="1">
    <source>
        <dbReference type="SAM" id="Phobius"/>
    </source>
</evidence>
<keyword evidence="3" id="KW-1185">Reference proteome</keyword>
<keyword evidence="1" id="KW-1133">Transmembrane helix</keyword>
<evidence type="ECO:0000313" key="3">
    <source>
        <dbReference type="Proteomes" id="UP000006310"/>
    </source>
</evidence>
<accession>J7RXL1</accession>
<organism evidence="2 3">
    <name type="scientific">Huiozyma naganishii (strain ATCC MYA-139 / BCRC 22969 / CBS 8797 / KCTC 17520 / NBRC 10181 / NCYC 3082 / Yp74L-3)</name>
    <name type="common">Yeast</name>
    <name type="synonym">Kazachstania naganishii</name>
    <dbReference type="NCBI Taxonomy" id="1071383"/>
    <lineage>
        <taxon>Eukaryota</taxon>
        <taxon>Fungi</taxon>
        <taxon>Dikarya</taxon>
        <taxon>Ascomycota</taxon>
        <taxon>Saccharomycotina</taxon>
        <taxon>Saccharomycetes</taxon>
        <taxon>Saccharomycetales</taxon>
        <taxon>Saccharomycetaceae</taxon>
        <taxon>Huiozyma</taxon>
    </lineage>
</organism>
<dbReference type="Proteomes" id="UP000006310">
    <property type="component" value="Chromosome 4"/>
</dbReference>
<keyword evidence="1" id="KW-0472">Membrane</keyword>
<dbReference type="HOGENOM" id="CLU_980264_0_0_1"/>
<feature type="transmembrane region" description="Helical" evidence="1">
    <location>
        <begin position="170"/>
        <end position="186"/>
    </location>
</feature>
<feature type="transmembrane region" description="Helical" evidence="1">
    <location>
        <begin position="130"/>
        <end position="150"/>
    </location>
</feature>
<evidence type="ECO:0008006" key="4">
    <source>
        <dbReference type="Google" id="ProtNLM"/>
    </source>
</evidence>
<reference evidence="3" key="2">
    <citation type="submission" date="2012-08" db="EMBL/GenBank/DDBJ databases">
        <title>Genome sequence of Kazachstania naganishii.</title>
        <authorList>
            <person name="Gordon J.L."/>
            <person name="Armisen D."/>
            <person name="Proux-Wera E."/>
            <person name="OhEigeartaigh S.S."/>
            <person name="Byrne K.P."/>
            <person name="Wolfe K.H."/>
        </authorList>
    </citation>
    <scope>NUCLEOTIDE SEQUENCE [LARGE SCALE GENOMIC DNA]</scope>
    <source>
        <strain evidence="3">ATCC MYA-139 / BCRC 22969 / CBS 8797 / CCRC 22969 / KCTC 17520 / NBRC 10181 / NCYC 3082</strain>
    </source>
</reference>